<keyword evidence="2" id="KW-1185">Reference proteome</keyword>
<sequence length="541" mass="60619">MSSQKVKGKQVIDTADDDNELSADESGGSEPERSTNEPSVQTSSSKKKKKKKSKLAKILNPVSGAAEDKLVETVLENIKAERADADEDTVRAALQQLNLKDVVAGKSDLAGKNQKDTGGHKFWATQPVPQYGEGSPEEDGYIEPPKPPEELKQRPDLLPKDFEWATVDIDDPAQLKEVYELLSANYVEDDDASFRFNYSAGFLKWALQPPGYYKEWHLGVRVAANKKLVAFISGVPVTLRVRQKEIKASEINFLCVIKKLRHKRLAPVLIREVTRQCNLKGISQAIYTAGVFLPTPVSTCRYYHRSLNVPKLLDVKFTYIPRNSTRARMILQYKLPSTPELTASGLREMEERDVEQVSDLYKRYMDRFDMSPLMTVEEVRHNFLSGKGTGEIDPSGRREGQVLWVYVVEDPGTKKITDFFSFFSLPSSVIGNIKHSVLDAAYLYYYATETAFEPQAEESGALKRRLEDLIKDALVVADQAKFDVFNALTLMDNVPLLEPLKFGAGDGLLNYYLYNWRTSPLAGMEGRDGVKPGQGVGVVMI</sequence>
<accession>A0ACB6ZDA7</accession>
<organism evidence="1 2">
    <name type="scientific">Thelephora ganbajun</name>
    <name type="common">Ganba fungus</name>
    <dbReference type="NCBI Taxonomy" id="370292"/>
    <lineage>
        <taxon>Eukaryota</taxon>
        <taxon>Fungi</taxon>
        <taxon>Dikarya</taxon>
        <taxon>Basidiomycota</taxon>
        <taxon>Agaricomycotina</taxon>
        <taxon>Agaricomycetes</taxon>
        <taxon>Thelephorales</taxon>
        <taxon>Thelephoraceae</taxon>
        <taxon>Thelephora</taxon>
    </lineage>
</organism>
<comment type="caution">
    <text evidence="1">The sequence shown here is derived from an EMBL/GenBank/DDBJ whole genome shotgun (WGS) entry which is preliminary data.</text>
</comment>
<reference evidence="1" key="1">
    <citation type="submission" date="2019-10" db="EMBL/GenBank/DDBJ databases">
        <authorList>
            <consortium name="DOE Joint Genome Institute"/>
            <person name="Kuo A."/>
            <person name="Miyauchi S."/>
            <person name="Kiss E."/>
            <person name="Drula E."/>
            <person name="Kohler A."/>
            <person name="Sanchez-Garcia M."/>
            <person name="Andreopoulos B."/>
            <person name="Barry K.W."/>
            <person name="Bonito G."/>
            <person name="Buee M."/>
            <person name="Carver A."/>
            <person name="Chen C."/>
            <person name="Cichocki N."/>
            <person name="Clum A."/>
            <person name="Culley D."/>
            <person name="Crous P.W."/>
            <person name="Fauchery L."/>
            <person name="Girlanda M."/>
            <person name="Hayes R."/>
            <person name="Keri Z."/>
            <person name="Labutti K."/>
            <person name="Lipzen A."/>
            <person name="Lombard V."/>
            <person name="Magnuson J."/>
            <person name="Maillard F."/>
            <person name="Morin E."/>
            <person name="Murat C."/>
            <person name="Nolan M."/>
            <person name="Ohm R."/>
            <person name="Pangilinan J."/>
            <person name="Pereira M."/>
            <person name="Perotto S."/>
            <person name="Peter M."/>
            <person name="Riley R."/>
            <person name="Sitrit Y."/>
            <person name="Stielow B."/>
            <person name="Szollosi G."/>
            <person name="Zifcakova L."/>
            <person name="Stursova M."/>
            <person name="Spatafora J.W."/>
            <person name="Tedersoo L."/>
            <person name="Vaario L.-M."/>
            <person name="Yamada A."/>
            <person name="Yan M."/>
            <person name="Wang P."/>
            <person name="Xu J."/>
            <person name="Bruns T."/>
            <person name="Baldrian P."/>
            <person name="Vilgalys R."/>
            <person name="Henrissat B."/>
            <person name="Grigoriev I.V."/>
            <person name="Hibbett D."/>
            <person name="Nagy L.G."/>
            <person name="Martin F.M."/>
        </authorList>
    </citation>
    <scope>NUCLEOTIDE SEQUENCE</scope>
    <source>
        <strain evidence="1">P2</strain>
    </source>
</reference>
<reference evidence="1" key="2">
    <citation type="journal article" date="2020" name="Nat. Commun.">
        <title>Large-scale genome sequencing of mycorrhizal fungi provides insights into the early evolution of symbiotic traits.</title>
        <authorList>
            <person name="Miyauchi S."/>
            <person name="Kiss E."/>
            <person name="Kuo A."/>
            <person name="Drula E."/>
            <person name="Kohler A."/>
            <person name="Sanchez-Garcia M."/>
            <person name="Morin E."/>
            <person name="Andreopoulos B."/>
            <person name="Barry K.W."/>
            <person name="Bonito G."/>
            <person name="Buee M."/>
            <person name="Carver A."/>
            <person name="Chen C."/>
            <person name="Cichocki N."/>
            <person name="Clum A."/>
            <person name="Culley D."/>
            <person name="Crous P.W."/>
            <person name="Fauchery L."/>
            <person name="Girlanda M."/>
            <person name="Hayes R.D."/>
            <person name="Keri Z."/>
            <person name="LaButti K."/>
            <person name="Lipzen A."/>
            <person name="Lombard V."/>
            <person name="Magnuson J."/>
            <person name="Maillard F."/>
            <person name="Murat C."/>
            <person name="Nolan M."/>
            <person name="Ohm R.A."/>
            <person name="Pangilinan J."/>
            <person name="Pereira M.F."/>
            <person name="Perotto S."/>
            <person name="Peter M."/>
            <person name="Pfister S."/>
            <person name="Riley R."/>
            <person name="Sitrit Y."/>
            <person name="Stielow J.B."/>
            <person name="Szollosi G."/>
            <person name="Zifcakova L."/>
            <person name="Stursova M."/>
            <person name="Spatafora J.W."/>
            <person name="Tedersoo L."/>
            <person name="Vaario L.M."/>
            <person name="Yamada A."/>
            <person name="Yan M."/>
            <person name="Wang P."/>
            <person name="Xu J."/>
            <person name="Bruns T."/>
            <person name="Baldrian P."/>
            <person name="Vilgalys R."/>
            <person name="Dunand C."/>
            <person name="Henrissat B."/>
            <person name="Grigoriev I.V."/>
            <person name="Hibbett D."/>
            <person name="Nagy L.G."/>
            <person name="Martin F.M."/>
        </authorList>
    </citation>
    <scope>NUCLEOTIDE SEQUENCE</scope>
    <source>
        <strain evidence="1">P2</strain>
    </source>
</reference>
<proteinExistence type="predicted"/>
<evidence type="ECO:0000313" key="1">
    <source>
        <dbReference type="EMBL" id="KAF9647539.1"/>
    </source>
</evidence>
<evidence type="ECO:0000313" key="2">
    <source>
        <dbReference type="Proteomes" id="UP000886501"/>
    </source>
</evidence>
<keyword evidence="1" id="KW-0808">Transferase</keyword>
<gene>
    <name evidence="1" type="ORF">BDM02DRAFT_3097960</name>
</gene>
<dbReference type="EMBL" id="MU118031">
    <property type="protein sequence ID" value="KAF9647539.1"/>
    <property type="molecule type" value="Genomic_DNA"/>
</dbReference>
<dbReference type="Proteomes" id="UP000886501">
    <property type="component" value="Unassembled WGS sequence"/>
</dbReference>
<name>A0ACB6ZDA7_THEGA</name>
<protein>
    <submittedName>
        <fullName evidence="1">N-myristoyl transferase</fullName>
    </submittedName>
</protein>